<evidence type="ECO:0000313" key="12">
    <source>
        <dbReference type="Proteomes" id="UP000178969"/>
    </source>
</evidence>
<evidence type="ECO:0000256" key="3">
    <source>
        <dbReference type="ARBA" id="ARBA00022553"/>
    </source>
</evidence>
<evidence type="ECO:0000313" key="11">
    <source>
        <dbReference type="EMBL" id="OGD38120.1"/>
    </source>
</evidence>
<reference evidence="11 12" key="1">
    <citation type="journal article" date="2016" name="Nat. Commun.">
        <title>Thousands of microbial genomes shed light on interconnected biogeochemical processes in an aquifer system.</title>
        <authorList>
            <person name="Anantharaman K."/>
            <person name="Brown C.T."/>
            <person name="Hug L.A."/>
            <person name="Sharon I."/>
            <person name="Castelle C.J."/>
            <person name="Probst A.J."/>
            <person name="Thomas B.C."/>
            <person name="Singh A."/>
            <person name="Wilkins M.J."/>
            <person name="Karaoz U."/>
            <person name="Brodie E.L."/>
            <person name="Williams K.H."/>
            <person name="Hubbard S.S."/>
            <person name="Banfield J.F."/>
        </authorList>
    </citation>
    <scope>NUCLEOTIDE SEQUENCE [LARGE SCALE GENOMIC DNA]</scope>
</reference>
<dbReference type="InterPro" id="IPR051600">
    <property type="entry name" value="Beta-PGM-like"/>
</dbReference>
<dbReference type="PRINTS" id="PR00413">
    <property type="entry name" value="HADHALOGNASE"/>
</dbReference>
<evidence type="ECO:0000256" key="9">
    <source>
        <dbReference type="ARBA" id="ARBA00044968"/>
    </source>
</evidence>
<evidence type="ECO:0000256" key="6">
    <source>
        <dbReference type="ARBA" id="ARBA00023235"/>
    </source>
</evidence>
<dbReference type="InterPro" id="IPR036412">
    <property type="entry name" value="HAD-like_sf"/>
</dbReference>
<dbReference type="InterPro" id="IPR010976">
    <property type="entry name" value="B-phosphoglucomutase_hydrolase"/>
</dbReference>
<comment type="catalytic activity">
    <reaction evidence="8">
        <text>beta-D-glucose 1-phosphate = beta-D-glucose 6-phosphate</text>
        <dbReference type="Rhea" id="RHEA:20113"/>
        <dbReference type="ChEBI" id="CHEBI:57684"/>
        <dbReference type="ChEBI" id="CHEBI:58247"/>
        <dbReference type="EC" id="5.4.2.6"/>
    </reaction>
</comment>
<evidence type="ECO:0000256" key="5">
    <source>
        <dbReference type="ARBA" id="ARBA00022842"/>
    </source>
</evidence>
<dbReference type="InterPro" id="IPR041492">
    <property type="entry name" value="HAD_2"/>
</dbReference>
<keyword evidence="6" id="KW-0413">Isomerase</keyword>
<dbReference type="STRING" id="1797299.A3A25_02020"/>
<dbReference type="SFLD" id="SFLDG01135">
    <property type="entry name" value="C1.5.6:_HAD__Beta-PGM__Phospha"/>
    <property type="match status" value="1"/>
</dbReference>
<dbReference type="Gene3D" id="3.40.50.1000">
    <property type="entry name" value="HAD superfamily/HAD-like"/>
    <property type="match status" value="1"/>
</dbReference>
<evidence type="ECO:0000256" key="8">
    <source>
        <dbReference type="ARBA" id="ARBA00044926"/>
    </source>
</evidence>
<sequence length="228" mass="25448">MGHENRNMLRKKSIKAIIFDMDGVISDTQVIHAKTESELLKDYGIEIHPDEITRRYAGVGDEEMFREIFSNARQKLPKIGQLVEKKWKIMDELVRGNVKEIPGTSEFIKRLKSLSLPLAVGSASRLAFIELVLAELGLRRKFDAIASAEEVKKGKPEPDLFLLAAKRLSVAPEDCLVIEDGVSGMIAAKRAGMQCVGLIKNKTEQAYPADLLVTDLREVPIDQYIQSA</sequence>
<dbReference type="NCBIfam" id="TIGR01509">
    <property type="entry name" value="HAD-SF-IA-v3"/>
    <property type="match status" value="1"/>
</dbReference>
<dbReference type="EMBL" id="MEYT01000050">
    <property type="protein sequence ID" value="OGD38120.1"/>
    <property type="molecule type" value="Genomic_DNA"/>
</dbReference>
<dbReference type="SUPFAM" id="SSF56784">
    <property type="entry name" value="HAD-like"/>
    <property type="match status" value="1"/>
</dbReference>
<keyword evidence="5" id="KW-0460">Magnesium</keyword>
<dbReference type="SFLD" id="SFLDG01129">
    <property type="entry name" value="C1.5:_HAD__Beta-PGM__Phosphata"/>
    <property type="match status" value="1"/>
</dbReference>
<dbReference type="InterPro" id="IPR006439">
    <property type="entry name" value="HAD-SF_hydro_IA"/>
</dbReference>
<dbReference type="Gene3D" id="1.10.150.240">
    <property type="entry name" value="Putative phosphatase, domain 2"/>
    <property type="match status" value="1"/>
</dbReference>
<dbReference type="PANTHER" id="PTHR46193:SF18">
    <property type="entry name" value="HEXITOL PHOSPHATASE B"/>
    <property type="match status" value="1"/>
</dbReference>
<accession>A0A1F5C5H9</accession>
<keyword evidence="3" id="KW-0597">Phosphoprotein</keyword>
<dbReference type="Proteomes" id="UP000178969">
    <property type="component" value="Unassembled WGS sequence"/>
</dbReference>
<dbReference type="EC" id="5.4.2.6" evidence="9"/>
<gene>
    <name evidence="11" type="ORF">A3A25_02020</name>
</gene>
<evidence type="ECO:0000256" key="10">
    <source>
        <dbReference type="ARBA" id="ARBA00044991"/>
    </source>
</evidence>
<dbReference type="InterPro" id="IPR023214">
    <property type="entry name" value="HAD_sf"/>
</dbReference>
<evidence type="ECO:0000256" key="7">
    <source>
        <dbReference type="ARBA" id="ARBA00023277"/>
    </source>
</evidence>
<dbReference type="GO" id="GO:0046872">
    <property type="term" value="F:metal ion binding"/>
    <property type="evidence" value="ECO:0007669"/>
    <property type="project" value="UniProtKB-KW"/>
</dbReference>
<protein>
    <recommendedName>
        <fullName evidence="10">Beta-phosphoglucomutase</fullName>
        <ecNumber evidence="9">5.4.2.6</ecNumber>
    </recommendedName>
</protein>
<dbReference type="NCBIfam" id="TIGR02009">
    <property type="entry name" value="PGMB-YQAB-SF"/>
    <property type="match status" value="1"/>
</dbReference>
<keyword evidence="7" id="KW-0119">Carbohydrate metabolism</keyword>
<keyword evidence="4" id="KW-0479">Metal-binding</keyword>
<dbReference type="PANTHER" id="PTHR46193">
    <property type="entry name" value="6-PHOSPHOGLUCONATE PHOSPHATASE"/>
    <property type="match status" value="1"/>
</dbReference>
<comment type="similarity">
    <text evidence="2">Belongs to the HAD-like hydrolase superfamily. CbbY/CbbZ/Gph/YieH family.</text>
</comment>
<evidence type="ECO:0000256" key="1">
    <source>
        <dbReference type="ARBA" id="ARBA00001946"/>
    </source>
</evidence>
<comment type="caution">
    <text evidence="11">The sequence shown here is derived from an EMBL/GenBank/DDBJ whole genome shotgun (WGS) entry which is preliminary data.</text>
</comment>
<name>A0A1F5C5H9_9BACT</name>
<dbReference type="SFLD" id="SFLDS00003">
    <property type="entry name" value="Haloacid_Dehalogenase"/>
    <property type="match status" value="1"/>
</dbReference>
<comment type="cofactor">
    <cofactor evidence="1">
        <name>Mg(2+)</name>
        <dbReference type="ChEBI" id="CHEBI:18420"/>
    </cofactor>
</comment>
<evidence type="ECO:0000256" key="2">
    <source>
        <dbReference type="ARBA" id="ARBA00006171"/>
    </source>
</evidence>
<dbReference type="GO" id="GO:0008801">
    <property type="term" value="F:beta-phosphoglucomutase activity"/>
    <property type="evidence" value="ECO:0007669"/>
    <property type="project" value="UniProtKB-EC"/>
</dbReference>
<evidence type="ECO:0000256" key="4">
    <source>
        <dbReference type="ARBA" id="ARBA00022723"/>
    </source>
</evidence>
<dbReference type="Pfam" id="PF13419">
    <property type="entry name" value="HAD_2"/>
    <property type="match status" value="1"/>
</dbReference>
<dbReference type="AlphaFoldDB" id="A0A1F5C5H9"/>
<organism evidence="11 12">
    <name type="scientific">Candidatus Azambacteria bacterium RIFCSPLOWO2_01_FULL_46_26</name>
    <dbReference type="NCBI Taxonomy" id="1797299"/>
    <lineage>
        <taxon>Bacteria</taxon>
        <taxon>Candidatus Azamiibacteriota</taxon>
    </lineage>
</organism>
<proteinExistence type="inferred from homology"/>
<dbReference type="InterPro" id="IPR023198">
    <property type="entry name" value="PGP-like_dom2"/>
</dbReference>